<organism evidence="1 2">
    <name type="scientific">Nocardiopsis gilva YIM 90087</name>
    <dbReference type="NCBI Taxonomy" id="1235441"/>
    <lineage>
        <taxon>Bacteria</taxon>
        <taxon>Bacillati</taxon>
        <taxon>Actinomycetota</taxon>
        <taxon>Actinomycetes</taxon>
        <taxon>Streptosporangiales</taxon>
        <taxon>Nocardiopsidaceae</taxon>
        <taxon>Nocardiopsis</taxon>
    </lineage>
</organism>
<name>A0A223S3V9_9ACTN</name>
<dbReference type="RefSeq" id="WP_017617371.1">
    <property type="nucleotide sequence ID" value="NZ_ANBG01000069.1"/>
</dbReference>
<dbReference type="Proteomes" id="UP000215005">
    <property type="component" value="Chromosome"/>
</dbReference>
<dbReference type="KEGG" id="ngv:CDO52_08475"/>
<reference evidence="1 2" key="1">
    <citation type="submission" date="2017-08" db="EMBL/GenBank/DDBJ databases">
        <title>The complete genome sequence of Nocardiopsis gilva YIM 90087.</title>
        <authorList>
            <person name="Yin M."/>
            <person name="Tang S."/>
        </authorList>
    </citation>
    <scope>NUCLEOTIDE SEQUENCE [LARGE SCALE GENOMIC DNA]</scope>
    <source>
        <strain evidence="1 2">YIM 90087</strain>
    </source>
</reference>
<protein>
    <submittedName>
        <fullName evidence="1">Uncharacterized protein</fullName>
    </submittedName>
</protein>
<dbReference type="EMBL" id="CP022753">
    <property type="protein sequence ID" value="ASU82812.1"/>
    <property type="molecule type" value="Genomic_DNA"/>
</dbReference>
<keyword evidence="2" id="KW-1185">Reference proteome</keyword>
<accession>A0A223S3V9</accession>
<evidence type="ECO:0000313" key="2">
    <source>
        <dbReference type="Proteomes" id="UP000215005"/>
    </source>
</evidence>
<gene>
    <name evidence="1" type="ORF">CDO52_08475</name>
</gene>
<sequence length="136" mass="14045">MQDELPTRLSLTLPGPFATWMATTAVATTRDANPFHQAAQDALAAAQTDATGQTVVTGTVDAICVIADHAYNLLHNPAIAGDLGDAAITVVNRFHAAMAPFTGKEGFCVDCGGTGRTRSGTTCPICKGTGRLPTGW</sequence>
<proteinExistence type="predicted"/>
<evidence type="ECO:0000313" key="1">
    <source>
        <dbReference type="EMBL" id="ASU82812.1"/>
    </source>
</evidence>
<dbReference type="AlphaFoldDB" id="A0A223S3V9"/>